<dbReference type="PATRIC" id="fig|34073.19.peg.6348"/>
<dbReference type="PANTHER" id="PTHR34861:SF10">
    <property type="entry name" value="CYCLASE"/>
    <property type="match status" value="1"/>
</dbReference>
<dbReference type="Proteomes" id="UP000035170">
    <property type="component" value="Unassembled WGS sequence"/>
</dbReference>
<evidence type="ECO:0000313" key="1">
    <source>
        <dbReference type="EMBL" id="KLN52683.1"/>
    </source>
</evidence>
<dbReference type="EMBL" id="JZWI01000046">
    <property type="protein sequence ID" value="KLN52683.1"/>
    <property type="molecule type" value="Genomic_DNA"/>
</dbReference>
<dbReference type="GO" id="GO:0019441">
    <property type="term" value="P:L-tryptophan catabolic process to kynurenine"/>
    <property type="evidence" value="ECO:0007669"/>
    <property type="project" value="InterPro"/>
</dbReference>
<dbReference type="GO" id="GO:0004061">
    <property type="term" value="F:arylformamidase activity"/>
    <property type="evidence" value="ECO:0007669"/>
    <property type="project" value="InterPro"/>
</dbReference>
<dbReference type="RefSeq" id="WP_047787284.1">
    <property type="nucleotide sequence ID" value="NZ_JZWI01000046.1"/>
</dbReference>
<proteinExistence type="predicted"/>
<dbReference type="PANTHER" id="PTHR34861">
    <property type="match status" value="1"/>
</dbReference>
<dbReference type="AlphaFoldDB" id="A0A0H2LQU5"/>
<gene>
    <name evidence="1" type="ORF">VPARA_61760</name>
</gene>
<comment type="caution">
    <text evidence="1">The sequence shown here is derived from an EMBL/GenBank/DDBJ whole genome shotgun (WGS) entry which is preliminary data.</text>
</comment>
<dbReference type="InterPro" id="IPR037175">
    <property type="entry name" value="KFase_sf"/>
</dbReference>
<organism evidence="1 2">
    <name type="scientific">Variovorax paradoxus</name>
    <dbReference type="NCBI Taxonomy" id="34073"/>
    <lineage>
        <taxon>Bacteria</taxon>
        <taxon>Pseudomonadati</taxon>
        <taxon>Pseudomonadota</taxon>
        <taxon>Betaproteobacteria</taxon>
        <taxon>Burkholderiales</taxon>
        <taxon>Comamonadaceae</taxon>
        <taxon>Variovorax</taxon>
    </lineage>
</organism>
<name>A0A0H2LQU5_VARPD</name>
<reference evidence="1 2" key="1">
    <citation type="submission" date="2015-03" db="EMBL/GenBank/DDBJ databases">
        <title>Genome sequence of Variovorax paradoxus TBEA6.</title>
        <authorList>
            <person name="Poehlein A."/>
            <person name="Schuldes J."/>
            <person name="Wuebbeler J.H."/>
            <person name="Hiessl S."/>
            <person name="Steinbuechel A."/>
            <person name="Daniel R."/>
        </authorList>
    </citation>
    <scope>NUCLEOTIDE SEQUENCE [LARGE SCALE GENOMIC DNA]</scope>
    <source>
        <strain evidence="1 2">TBEA6</strain>
    </source>
</reference>
<dbReference type="SUPFAM" id="SSF102198">
    <property type="entry name" value="Putative cyclase"/>
    <property type="match status" value="1"/>
</dbReference>
<dbReference type="InterPro" id="IPR007325">
    <property type="entry name" value="KFase/CYL"/>
</dbReference>
<protein>
    <submittedName>
        <fullName evidence="1">Putative cyclase</fullName>
    </submittedName>
</protein>
<dbReference type="Gene3D" id="3.50.30.50">
    <property type="entry name" value="Putative cyclase"/>
    <property type="match status" value="1"/>
</dbReference>
<dbReference type="Pfam" id="PF04199">
    <property type="entry name" value="Cyclase"/>
    <property type="match status" value="1"/>
</dbReference>
<evidence type="ECO:0000313" key="2">
    <source>
        <dbReference type="Proteomes" id="UP000035170"/>
    </source>
</evidence>
<sequence>MEAKNVPHVRELLEGSPKNWGKWGKDDEVGSLNYLTSAEVLRGIATVKQGKTFTLQVRMGDPGGDPVWPGRQSAKRMNVMDRGHYLCGKGPRFPGQYEYADDVMFMYLQGSTQYDALGHVWYDDQIWNGYDADTTIGGLAKASVLPIGERGVVGRGILIDMARHRGKEVLGPGETFTHVNLLEAAAKQGVVIEKRDILIVRTGWIGSFYKREHAEFYKDFKEPGLTYSPELVQWFQDMEIPNLVTDTMANEVTVDPVSGVELPLHNALMRNLGVALTEIAQLDPLAEDCAKDGQWTFLYAAAPLKIVGGSGAPVNPIVIK</sequence>
<accession>A0A0H2LQU5</accession>
<keyword evidence="2" id="KW-1185">Reference proteome</keyword>